<dbReference type="EMBL" id="LJZO01000001">
    <property type="protein sequence ID" value="ROW05183.1"/>
    <property type="molecule type" value="Genomic_DNA"/>
</dbReference>
<feature type="region of interest" description="Disordered" evidence="1">
    <location>
        <begin position="883"/>
        <end position="1057"/>
    </location>
</feature>
<name>A0A423WP43_CYTCH</name>
<feature type="compositionally biased region" description="Low complexity" evidence="1">
    <location>
        <begin position="149"/>
        <end position="165"/>
    </location>
</feature>
<feature type="compositionally biased region" description="Basic and acidic residues" evidence="1">
    <location>
        <begin position="943"/>
        <end position="955"/>
    </location>
</feature>
<keyword evidence="3" id="KW-1185">Reference proteome</keyword>
<feature type="compositionally biased region" description="Basic and acidic residues" evidence="1">
    <location>
        <begin position="210"/>
        <end position="220"/>
    </location>
</feature>
<feature type="compositionally biased region" description="Basic and acidic residues" evidence="1">
    <location>
        <begin position="584"/>
        <end position="613"/>
    </location>
</feature>
<feature type="region of interest" description="Disordered" evidence="1">
    <location>
        <begin position="37"/>
        <end position="72"/>
    </location>
</feature>
<feature type="compositionally biased region" description="Polar residues" evidence="1">
    <location>
        <begin position="519"/>
        <end position="554"/>
    </location>
</feature>
<feature type="compositionally biased region" description="Low complexity" evidence="1">
    <location>
        <begin position="883"/>
        <end position="901"/>
    </location>
</feature>
<feature type="compositionally biased region" description="Polar residues" evidence="1">
    <location>
        <begin position="738"/>
        <end position="764"/>
    </location>
</feature>
<feature type="compositionally biased region" description="Basic and acidic residues" evidence="1">
    <location>
        <begin position="99"/>
        <end position="110"/>
    </location>
</feature>
<feature type="compositionally biased region" description="Basic and acidic residues" evidence="1">
    <location>
        <begin position="919"/>
        <end position="934"/>
    </location>
</feature>
<feature type="compositionally biased region" description="Basic and acidic residues" evidence="1">
    <location>
        <begin position="408"/>
        <end position="442"/>
    </location>
</feature>
<feature type="compositionally biased region" description="Low complexity" evidence="1">
    <location>
        <begin position="1028"/>
        <end position="1041"/>
    </location>
</feature>
<feature type="compositionally biased region" description="Polar residues" evidence="1">
    <location>
        <begin position="981"/>
        <end position="1000"/>
    </location>
</feature>
<feature type="compositionally biased region" description="Basic and acidic residues" evidence="1">
    <location>
        <begin position="627"/>
        <end position="637"/>
    </location>
</feature>
<dbReference type="STRING" id="252740.A0A423WP43"/>
<accession>A0A423WP43</accession>
<feature type="compositionally biased region" description="Polar residues" evidence="1">
    <location>
        <begin position="1010"/>
        <end position="1023"/>
    </location>
</feature>
<evidence type="ECO:0000313" key="3">
    <source>
        <dbReference type="Proteomes" id="UP000284375"/>
    </source>
</evidence>
<dbReference type="Proteomes" id="UP000284375">
    <property type="component" value="Unassembled WGS sequence"/>
</dbReference>
<feature type="compositionally biased region" description="Polar residues" evidence="1">
    <location>
        <begin position="87"/>
        <end position="98"/>
    </location>
</feature>
<feature type="region of interest" description="Disordered" evidence="1">
    <location>
        <begin position="276"/>
        <end position="841"/>
    </location>
</feature>
<feature type="compositionally biased region" description="Polar residues" evidence="1">
    <location>
        <begin position="112"/>
        <end position="140"/>
    </location>
</feature>
<reference evidence="2 3" key="1">
    <citation type="submission" date="2015-09" db="EMBL/GenBank/DDBJ databases">
        <title>Host preference determinants of Valsa canker pathogens revealed by comparative genomics.</title>
        <authorList>
            <person name="Yin Z."/>
            <person name="Huang L."/>
        </authorList>
    </citation>
    <scope>NUCLEOTIDE SEQUENCE [LARGE SCALE GENOMIC DNA]</scope>
    <source>
        <strain evidence="2 3">YSFL</strain>
    </source>
</reference>
<feature type="compositionally biased region" description="Polar residues" evidence="1">
    <location>
        <begin position="646"/>
        <end position="658"/>
    </location>
</feature>
<gene>
    <name evidence="2" type="ORF">VSDG_00274</name>
</gene>
<feature type="region of interest" description="Disordered" evidence="1">
    <location>
        <begin position="87"/>
        <end position="250"/>
    </location>
</feature>
<feature type="compositionally biased region" description="Polar residues" evidence="1">
    <location>
        <begin position="173"/>
        <end position="188"/>
    </location>
</feature>
<protein>
    <submittedName>
        <fullName evidence="2">Uncharacterized protein</fullName>
    </submittedName>
</protein>
<feature type="compositionally biased region" description="Polar residues" evidence="1">
    <location>
        <begin position="283"/>
        <end position="294"/>
    </location>
</feature>
<organism evidence="2 3">
    <name type="scientific">Cytospora chrysosperma</name>
    <name type="common">Cytospora canker fungus</name>
    <name type="synonym">Sphaeria chrysosperma</name>
    <dbReference type="NCBI Taxonomy" id="252740"/>
    <lineage>
        <taxon>Eukaryota</taxon>
        <taxon>Fungi</taxon>
        <taxon>Dikarya</taxon>
        <taxon>Ascomycota</taxon>
        <taxon>Pezizomycotina</taxon>
        <taxon>Sordariomycetes</taxon>
        <taxon>Sordariomycetidae</taxon>
        <taxon>Diaporthales</taxon>
        <taxon>Cytosporaceae</taxon>
        <taxon>Cytospora</taxon>
    </lineage>
</organism>
<feature type="region of interest" description="Disordered" evidence="1">
    <location>
        <begin position="1151"/>
        <end position="1226"/>
    </location>
</feature>
<feature type="compositionally biased region" description="Basic and acidic residues" evidence="1">
    <location>
        <begin position="46"/>
        <end position="60"/>
    </location>
</feature>
<feature type="region of interest" description="Disordered" evidence="1">
    <location>
        <begin position="1085"/>
        <end position="1126"/>
    </location>
</feature>
<feature type="compositionally biased region" description="Basic and acidic residues" evidence="1">
    <location>
        <begin position="825"/>
        <end position="841"/>
    </location>
</feature>
<feature type="compositionally biased region" description="Low complexity" evidence="1">
    <location>
        <begin position="1156"/>
        <end position="1181"/>
    </location>
</feature>
<dbReference type="OrthoDB" id="5416983at2759"/>
<feature type="compositionally biased region" description="Polar residues" evidence="1">
    <location>
        <begin position="1042"/>
        <end position="1052"/>
    </location>
</feature>
<proteinExistence type="predicted"/>
<feature type="compositionally biased region" description="Pro residues" evidence="1">
    <location>
        <begin position="353"/>
        <end position="369"/>
    </location>
</feature>
<dbReference type="AlphaFoldDB" id="A0A423WP43"/>
<comment type="caution">
    <text evidence="2">The sequence shown here is derived from an EMBL/GenBank/DDBJ whole genome shotgun (WGS) entry which is preliminary data.</text>
</comment>
<sequence length="1226" mass="131569">MAQEATPQQSVEATATPAALPHYFALSQTAFLCDNTLTSTETQSEDGSHDVDNTSRDPRPAPELNGDSSANVVVDKLVNDLVDEVANSTEVSVSGSDTEASRSRKDDKVHGRSSSVKKPTTFKSVSVNKTFLASKGTSASVAPKVGEKPAATASSTAAPPSSLTPKPRLVAKTGSSSLRDASKSSTAPNGRPPPDGNVVWNKNRPVPPPDPKKYSDEELSKLGIHMASRLHSDDQKGQSTWADIDEDDEDWAAPEAITWTDGTKTTLHVDEPANEPAHELATQHPTQVVSQPATHMQPALTSEPPVVMESKAVDKPRSPAPFTGSPSVKPSLPSGKGLILRGAPEKPTLVAKPPAPPTPVKSPWAPLPPVQKASPMEVAPEQLQRGLPPPVHAYGPKGTTPPAAAREIAADDFSRSPRRDHRELYNSHSGRYEPVPERRGMPRTDYNPRQPALLQRPLHSEGPAEPSAAFQTSHTSGNFGRRRGSSNVSGGSGSFSRVGRPYEHGVPLPEMLDPRRASFTASDHPTSPRNLSPSDPHTGPRQPSASPWQVQASPAMSHAALQVPGGVDMTMAPPPPAPVQDDVEFQKKLMKERREEAIRRRQEEEAREEAAKKERLRKKLEALGPPPERKSEKKEAMVETTDVPVTRSSDPSEQAQTQHETKDGRPSVASPTADKEIKQDSLPNGVQTGPQVPAMSPSAPEQIPAPENKHAHPWQPRVQNPPEGFPSWGLGRRASANVWASPNSDRSLGNGTFNAVPSTQASQLPQIQGGRPGPGPIAPPSRATGHHSQPGPIGPPQRSGPRSHIQDDTVQRRNKWTTAVLAGDEEMRLDRQKQQDQMEADMKARGLDYTDMAAPINDQWKAAKEDDKGQRILRDAVNWVHGSNAQSSASWNSSSYSVGANGSAPVGSQHSRFFPPSRDAQEAESPARETERSHSPSPPPPDMDGHPAFDGDAAHPHVSLPKTKPIVKLPPAAPSAPTAAQRSGQPSSAWTSPTQTQGHPSRSAPGAPGSGNNETSRFWQNRIKNLLSDNSQNPSSVDSSSKTTLAQPSQRAPATVSLPGVFAPSISIGECSYSTKTMDEDCFEEQEMGSLPPVHLPTQVPDAAWEPAKPPPRQDRRLKEVTTTSAETLTFTPESRNYFILLPSMANKKTVAMPMSSRSPSNPGRRGRGSRYSSGTSYRGGNRNRDSSEQSSADRSTFSRGGRGGSYRGRSEGGWARSASTPIQTQ</sequence>
<feature type="compositionally biased region" description="Polar residues" evidence="1">
    <location>
        <begin position="681"/>
        <end position="690"/>
    </location>
</feature>
<feature type="compositionally biased region" description="Low complexity" evidence="1">
    <location>
        <begin position="485"/>
        <end position="499"/>
    </location>
</feature>
<evidence type="ECO:0000256" key="1">
    <source>
        <dbReference type="SAM" id="MobiDB-lite"/>
    </source>
</evidence>
<evidence type="ECO:0000313" key="2">
    <source>
        <dbReference type="EMBL" id="ROW05183.1"/>
    </source>
</evidence>